<proteinExistence type="predicted"/>
<protein>
    <recommendedName>
        <fullName evidence="3">Helix-turn-helix domain-containing protein</fullName>
    </recommendedName>
</protein>
<dbReference type="STRING" id="931089.CDES_07720"/>
<dbReference type="PATRIC" id="fig|931089.4.peg.1560"/>
<accession>A0A0M4CJJ4</accession>
<dbReference type="Proteomes" id="UP000068067">
    <property type="component" value="Chromosome"/>
</dbReference>
<evidence type="ECO:0000313" key="1">
    <source>
        <dbReference type="EMBL" id="ALC05951.1"/>
    </source>
</evidence>
<gene>
    <name evidence="1" type="ORF">CDES_07720</name>
</gene>
<sequence>MSRQLTYSAGEAAELLGYAKSTLLKHAYAGALEPPFRWHRAGEAVRFVKIDIDRHLGIEEAA</sequence>
<reference evidence="1 2" key="1">
    <citation type="submission" date="2014-08" db="EMBL/GenBank/DDBJ databases">
        <title>Complete genome sequence of Corynebacterium deserti GIMN1.010 (=DSM 45689), isolated from desert sand in western China.</title>
        <authorList>
            <person name="Ruckert C."/>
            <person name="Albersmeier A."/>
            <person name="Kalinowski J."/>
        </authorList>
    </citation>
    <scope>NUCLEOTIDE SEQUENCE [LARGE SCALE GENOMIC DNA]</scope>
    <source>
        <strain evidence="1 2">GIMN1.010</strain>
    </source>
</reference>
<evidence type="ECO:0008006" key="3">
    <source>
        <dbReference type="Google" id="ProtNLM"/>
    </source>
</evidence>
<dbReference type="RefSeq" id="WP_053544953.1">
    <property type="nucleotide sequence ID" value="NZ_CP009220.1"/>
</dbReference>
<organism evidence="1 2">
    <name type="scientific">Corynebacterium deserti GIMN1.010</name>
    <dbReference type="NCBI Taxonomy" id="931089"/>
    <lineage>
        <taxon>Bacteria</taxon>
        <taxon>Bacillati</taxon>
        <taxon>Actinomycetota</taxon>
        <taxon>Actinomycetes</taxon>
        <taxon>Mycobacteriales</taxon>
        <taxon>Corynebacteriaceae</taxon>
        <taxon>Corynebacterium</taxon>
    </lineage>
</organism>
<dbReference type="EMBL" id="CP009220">
    <property type="protein sequence ID" value="ALC05951.1"/>
    <property type="molecule type" value="Genomic_DNA"/>
</dbReference>
<evidence type="ECO:0000313" key="2">
    <source>
        <dbReference type="Proteomes" id="UP000068067"/>
    </source>
</evidence>
<dbReference type="KEGG" id="cdx:CDES_07720"/>
<dbReference type="AlphaFoldDB" id="A0A0M4CJJ4"/>
<name>A0A0M4CJJ4_9CORY</name>
<keyword evidence="2" id="KW-1185">Reference proteome</keyword>